<dbReference type="AlphaFoldDB" id="A0A0L1MM90"/>
<dbReference type="OrthoDB" id="7027300at2"/>
<organism evidence="2 3">
    <name type="scientific">Pseudomonas syringae</name>
    <dbReference type="NCBI Taxonomy" id="317"/>
    <lineage>
        <taxon>Bacteria</taxon>
        <taxon>Pseudomonadati</taxon>
        <taxon>Pseudomonadota</taxon>
        <taxon>Gammaproteobacteria</taxon>
        <taxon>Pseudomonadales</taxon>
        <taxon>Pseudomonadaceae</taxon>
        <taxon>Pseudomonas</taxon>
    </lineage>
</organism>
<keyword evidence="1" id="KW-0472">Membrane</keyword>
<feature type="transmembrane region" description="Helical" evidence="1">
    <location>
        <begin position="33"/>
        <end position="50"/>
    </location>
</feature>
<dbReference type="Proteomes" id="UP000036955">
    <property type="component" value="Unassembled WGS sequence"/>
</dbReference>
<keyword evidence="1" id="KW-0812">Transmembrane</keyword>
<protein>
    <submittedName>
        <fullName evidence="2">Uncharacterized protein</fullName>
    </submittedName>
</protein>
<accession>A0A0L1MM90</accession>
<reference evidence="2 3" key="1">
    <citation type="submission" date="2015-06" db="EMBL/GenBank/DDBJ databases">
        <authorList>
            <person name="Hoefler B.C."/>
            <person name="Straight P.D."/>
        </authorList>
    </citation>
    <scope>NUCLEOTIDE SEQUENCE [LARGE SCALE GENOMIC DNA]</scope>
    <source>
        <strain evidence="2 3">Riq4</strain>
    </source>
</reference>
<dbReference type="EMBL" id="LFQK01000004">
    <property type="protein sequence ID" value="KNH29605.1"/>
    <property type="molecule type" value="Genomic_DNA"/>
</dbReference>
<evidence type="ECO:0000256" key="1">
    <source>
        <dbReference type="SAM" id="Phobius"/>
    </source>
</evidence>
<evidence type="ECO:0000313" key="3">
    <source>
        <dbReference type="Proteomes" id="UP000036955"/>
    </source>
</evidence>
<sequence>MNDESHRTEYHSRDYPVREDMAYQVKVWRFERWGWYVMVLLVVLALLGLFSRGPLSSRDVHGSDGKVRVEYEMFHRHGSTNPMKVSVIGRPDATVELELTGKLLEGFEIETLQPEPVRALSGEQGMKLWVQTDAQGQASLYLTLRGEGLGLFRSRIASPGAAPVKVDQFIFP</sequence>
<evidence type="ECO:0000313" key="2">
    <source>
        <dbReference type="EMBL" id="KNH29605.1"/>
    </source>
</evidence>
<keyword evidence="1" id="KW-1133">Transmembrane helix</keyword>
<proteinExistence type="predicted"/>
<comment type="caution">
    <text evidence="2">The sequence shown here is derived from an EMBL/GenBank/DDBJ whole genome shotgun (WGS) entry which is preliminary data.</text>
</comment>
<gene>
    <name evidence="2" type="ORF">ACS77_02715</name>
</gene>
<dbReference type="PATRIC" id="fig|317.197.peg.3906"/>
<name>A0A0L1MM90_PSESX</name>